<feature type="region of interest" description="Disordered" evidence="1">
    <location>
        <begin position="56"/>
        <end position="130"/>
    </location>
</feature>
<organism evidence="2 3">
    <name type="scientific">Meripilus lineatus</name>
    <dbReference type="NCBI Taxonomy" id="2056292"/>
    <lineage>
        <taxon>Eukaryota</taxon>
        <taxon>Fungi</taxon>
        <taxon>Dikarya</taxon>
        <taxon>Basidiomycota</taxon>
        <taxon>Agaricomycotina</taxon>
        <taxon>Agaricomycetes</taxon>
        <taxon>Polyporales</taxon>
        <taxon>Meripilaceae</taxon>
        <taxon>Meripilus</taxon>
    </lineage>
</organism>
<dbReference type="Proteomes" id="UP001212997">
    <property type="component" value="Unassembled WGS sequence"/>
</dbReference>
<proteinExistence type="predicted"/>
<evidence type="ECO:0000313" key="2">
    <source>
        <dbReference type="EMBL" id="KAJ3477406.1"/>
    </source>
</evidence>
<feature type="compositionally biased region" description="Basic and acidic residues" evidence="1">
    <location>
        <begin position="92"/>
        <end position="123"/>
    </location>
</feature>
<evidence type="ECO:0000256" key="1">
    <source>
        <dbReference type="SAM" id="MobiDB-lite"/>
    </source>
</evidence>
<reference evidence="2" key="1">
    <citation type="submission" date="2022-07" db="EMBL/GenBank/DDBJ databases">
        <title>Genome Sequence of Physisporinus lineatus.</title>
        <authorList>
            <person name="Buettner E."/>
        </authorList>
    </citation>
    <scope>NUCLEOTIDE SEQUENCE</scope>
    <source>
        <strain evidence="2">VT162</strain>
    </source>
</reference>
<sequence>MKLKRVRGEVYRLDDLDLAQLEVPDEDQCGPAPEEYTSLDRKDFLPVTAPLFLRPPDHLSASWSGADTSDSSAPSSTSASRSTSPQPISRVPSDHALKRKHAEDFSAEERAEYDRAKAHERGTAKKRACSLRQVDDQRALHGRGPRFHVLTLFQVERYGQPESISLDLDAETDLKAAQGAYVGSMSRKKNPLDPPPKLLTLEWCAEQGYRLIHWDGRTPKVVTDANDRIVVAMAGRPKKEVSWGKAMDGLDDFLVELKKKMRLVCESCRNKPPEQYCKACSNRRGNFRAVSFGLSFGGGQSKPQMLKQHSANIGAIQEVMQHEGYRRGIGFQNSCSASYGRNMYADMSDKLPLLYERDDALEVLLDNTIYPAQTLNLGPQAITALHFDAKNKSNYYIAVTALGRFDPQKGGHLVIKTLRLVIEFPPHSTVLFLSSVLEHANIPVQSHETRSSITQYAAGGLFRWIDNGFQSERSLTGGSRLAAKELRESRKGNWVKAVELLSKVGELEADQKRLIKTLEDRWKEEQKKRGGL</sequence>
<gene>
    <name evidence="2" type="ORF">NLI96_g10486</name>
</gene>
<protein>
    <submittedName>
        <fullName evidence="2">Uncharacterized protein</fullName>
    </submittedName>
</protein>
<comment type="caution">
    <text evidence="2">The sequence shown here is derived from an EMBL/GenBank/DDBJ whole genome shotgun (WGS) entry which is preliminary data.</text>
</comment>
<dbReference type="EMBL" id="JANAWD010000597">
    <property type="protein sequence ID" value="KAJ3477406.1"/>
    <property type="molecule type" value="Genomic_DNA"/>
</dbReference>
<accession>A0AAD5YA27</accession>
<dbReference type="AlphaFoldDB" id="A0AAD5YA27"/>
<evidence type="ECO:0000313" key="3">
    <source>
        <dbReference type="Proteomes" id="UP001212997"/>
    </source>
</evidence>
<name>A0AAD5YA27_9APHY</name>
<keyword evidence="3" id="KW-1185">Reference proteome</keyword>
<feature type="compositionally biased region" description="Low complexity" evidence="1">
    <location>
        <begin position="64"/>
        <end position="85"/>
    </location>
</feature>
<dbReference type="Gene3D" id="3.60.130.30">
    <property type="match status" value="1"/>
</dbReference>
<feature type="region of interest" description="Disordered" evidence="1">
    <location>
        <begin position="22"/>
        <end position="41"/>
    </location>
</feature>